<dbReference type="AlphaFoldDB" id="A0AAN7CFP0"/>
<keyword evidence="7" id="KW-1185">Reference proteome</keyword>
<dbReference type="EMBL" id="MU860045">
    <property type="protein sequence ID" value="KAK4240217.1"/>
    <property type="molecule type" value="Genomic_DNA"/>
</dbReference>
<dbReference type="GO" id="GO:0005975">
    <property type="term" value="P:carbohydrate metabolic process"/>
    <property type="evidence" value="ECO:0007669"/>
    <property type="project" value="InterPro"/>
</dbReference>
<dbReference type="PANTHER" id="PTHR31987">
    <property type="entry name" value="GLUTAMINASE A-RELATED"/>
    <property type="match status" value="1"/>
</dbReference>
<evidence type="ECO:0008006" key="8">
    <source>
        <dbReference type="Google" id="ProtNLM"/>
    </source>
</evidence>
<dbReference type="Pfam" id="PF04667">
    <property type="entry name" value="Endosulfine"/>
    <property type="match status" value="1"/>
</dbReference>
<sequence>MQFLTIVAALATVTANVVAAASTFKPARPPAVPLAVRSPYLNAWLHGGSSGAILPGSWPRHWTGNILGWQGLVAVDGVTYNWLGAAPGPAPVNQVSLEYTSTKSIFTFDVAGKVTMTVTFLSPVYPDDLARQSLQFSYISVKAKSSDGASHSVQVYMDVSGEWASGDVSQVVGWDSGQSGDLVYHKFSRQAQEQFRENSEIASWGDWYLTTRSGSGLTWQIGADTTVRGQFANNRLLANSKESNFRAVNDQWPVFAFSHDLGNVNQNDVERVFTLGLIQDQVINFAGLSGQLEPVPGLWKSYYQDDVSAVVAFYNDYQHAYDASSALDERVQTDSENAAGKDYAVVTTLAVRQTFGALQYAGTPSKPYIFLKEISSNSDIQTVDVIFPAYPIFMYLNATLGKYLLDPLYENQESGTYPNAYAEHDLGTFPVAKGYPEGNDEPMPLEECGNMIIMTLAYAQRTGDTAYLSAHYPKLAGWAQFLVEESLIPASQLSTDDFAGTLANQTNLAIKGIIALKAMSKIAQLTLNNDSFCEIADRYLEGWKGLGINSQANPPHTTLSYGDNDSHGLLYNIYADKLLNLNFVDQSIFDMQSNFYPTVASEYGVPLDTRHTWTKSDWEMFAAAVASESTRNMFISKLANWVGTTSTDRAMTDLYDAVTGGYPANGPTFVARPVMGGITTTQSLSPEEQRLFRLYGKLPSRSDHFAKHLKERKYFDSGDYAMSKAGKGDSVDTGAVGSQHPVPENIPHLSSPVSGPNGIGSVLHPHHHHQHHPGLQAGSPVKESSFLHRETSADDSEGTPGGSEEQQQQQSPEAAAPATTGEQQEIPVRR</sequence>
<dbReference type="Pfam" id="PF17168">
    <property type="entry name" value="DUF5127"/>
    <property type="match status" value="1"/>
</dbReference>
<name>A0AAN7CFP0_9PEZI</name>
<evidence type="ECO:0000313" key="6">
    <source>
        <dbReference type="EMBL" id="KAK4240217.1"/>
    </source>
</evidence>
<evidence type="ECO:0000256" key="2">
    <source>
        <dbReference type="SAM" id="MobiDB-lite"/>
    </source>
</evidence>
<dbReference type="Proteomes" id="UP001303760">
    <property type="component" value="Unassembled WGS sequence"/>
</dbReference>
<feature type="domain" description="Glutaminase A N-terminal" evidence="5">
    <location>
        <begin position="102"/>
        <end position="334"/>
    </location>
</feature>
<keyword evidence="3" id="KW-0732">Signal</keyword>
<feature type="compositionally biased region" description="Low complexity" evidence="2">
    <location>
        <begin position="802"/>
        <end position="820"/>
    </location>
</feature>
<evidence type="ECO:0000259" key="5">
    <source>
        <dbReference type="Pfam" id="PF17168"/>
    </source>
</evidence>
<protein>
    <recommendedName>
        <fullName evidence="8">Glutaminase A</fullName>
    </recommendedName>
</protein>
<dbReference type="InterPro" id="IPR033433">
    <property type="entry name" value="GtaA_N"/>
</dbReference>
<feature type="domain" description="Glutaminase A central" evidence="4">
    <location>
        <begin position="340"/>
        <end position="678"/>
    </location>
</feature>
<organism evidence="6 7">
    <name type="scientific">Achaetomium macrosporum</name>
    <dbReference type="NCBI Taxonomy" id="79813"/>
    <lineage>
        <taxon>Eukaryota</taxon>
        <taxon>Fungi</taxon>
        <taxon>Dikarya</taxon>
        <taxon>Ascomycota</taxon>
        <taxon>Pezizomycotina</taxon>
        <taxon>Sordariomycetes</taxon>
        <taxon>Sordariomycetidae</taxon>
        <taxon>Sordariales</taxon>
        <taxon>Chaetomiaceae</taxon>
        <taxon>Achaetomium</taxon>
    </lineage>
</organism>
<evidence type="ECO:0000256" key="3">
    <source>
        <dbReference type="SAM" id="SignalP"/>
    </source>
</evidence>
<feature type="signal peptide" evidence="3">
    <location>
        <begin position="1"/>
        <end position="20"/>
    </location>
</feature>
<dbReference type="InterPro" id="IPR032514">
    <property type="entry name" value="GtaA_central"/>
</dbReference>
<reference evidence="6" key="2">
    <citation type="submission" date="2023-05" db="EMBL/GenBank/DDBJ databases">
        <authorList>
            <consortium name="Lawrence Berkeley National Laboratory"/>
            <person name="Steindorff A."/>
            <person name="Hensen N."/>
            <person name="Bonometti L."/>
            <person name="Westerberg I."/>
            <person name="Brannstrom I.O."/>
            <person name="Guillou S."/>
            <person name="Cros-Aarteil S."/>
            <person name="Calhoun S."/>
            <person name="Haridas S."/>
            <person name="Kuo A."/>
            <person name="Mondo S."/>
            <person name="Pangilinan J."/>
            <person name="Riley R."/>
            <person name="Labutti K."/>
            <person name="Andreopoulos B."/>
            <person name="Lipzen A."/>
            <person name="Chen C."/>
            <person name="Yanf M."/>
            <person name="Daum C."/>
            <person name="Ng V."/>
            <person name="Clum A."/>
            <person name="Ohm R."/>
            <person name="Martin F."/>
            <person name="Silar P."/>
            <person name="Natvig D."/>
            <person name="Lalanne C."/>
            <person name="Gautier V."/>
            <person name="Ament-Velasquez S.L."/>
            <person name="Kruys A."/>
            <person name="Hutchinson M.I."/>
            <person name="Powell A.J."/>
            <person name="Barry K."/>
            <person name="Miller A.N."/>
            <person name="Grigoriev I.V."/>
            <person name="Debuchy R."/>
            <person name="Gladieux P."/>
            <person name="Thoren M.H."/>
            <person name="Johannesson H."/>
        </authorList>
    </citation>
    <scope>NUCLEOTIDE SEQUENCE</scope>
    <source>
        <strain evidence="6">CBS 532.94</strain>
    </source>
</reference>
<feature type="chain" id="PRO_5043001047" description="Glutaminase A" evidence="3">
    <location>
        <begin position="21"/>
        <end position="830"/>
    </location>
</feature>
<dbReference type="InterPro" id="IPR006760">
    <property type="entry name" value="Endosulphine"/>
</dbReference>
<proteinExistence type="inferred from homology"/>
<feature type="region of interest" description="Disordered" evidence="2">
    <location>
        <begin position="726"/>
        <end position="830"/>
    </location>
</feature>
<comment type="similarity">
    <text evidence="1">Belongs to the endosulfine family.</text>
</comment>
<dbReference type="Pfam" id="PF16335">
    <property type="entry name" value="GtaA_6_Hairpin"/>
    <property type="match status" value="1"/>
</dbReference>
<dbReference type="InterPro" id="IPR008928">
    <property type="entry name" value="6-hairpin_glycosidase_sf"/>
</dbReference>
<reference evidence="6" key="1">
    <citation type="journal article" date="2023" name="Mol. Phylogenet. Evol.">
        <title>Genome-scale phylogeny and comparative genomics of the fungal order Sordariales.</title>
        <authorList>
            <person name="Hensen N."/>
            <person name="Bonometti L."/>
            <person name="Westerberg I."/>
            <person name="Brannstrom I.O."/>
            <person name="Guillou S."/>
            <person name="Cros-Aarteil S."/>
            <person name="Calhoun S."/>
            <person name="Haridas S."/>
            <person name="Kuo A."/>
            <person name="Mondo S."/>
            <person name="Pangilinan J."/>
            <person name="Riley R."/>
            <person name="LaButti K."/>
            <person name="Andreopoulos B."/>
            <person name="Lipzen A."/>
            <person name="Chen C."/>
            <person name="Yan M."/>
            <person name="Daum C."/>
            <person name="Ng V."/>
            <person name="Clum A."/>
            <person name="Steindorff A."/>
            <person name="Ohm R.A."/>
            <person name="Martin F."/>
            <person name="Silar P."/>
            <person name="Natvig D.O."/>
            <person name="Lalanne C."/>
            <person name="Gautier V."/>
            <person name="Ament-Velasquez S.L."/>
            <person name="Kruys A."/>
            <person name="Hutchinson M.I."/>
            <person name="Powell A.J."/>
            <person name="Barry K."/>
            <person name="Miller A.N."/>
            <person name="Grigoriev I.V."/>
            <person name="Debuchy R."/>
            <person name="Gladieux P."/>
            <person name="Hiltunen Thoren M."/>
            <person name="Johannesson H."/>
        </authorList>
    </citation>
    <scope>NUCLEOTIDE SEQUENCE</scope>
    <source>
        <strain evidence="6">CBS 532.94</strain>
    </source>
</reference>
<evidence type="ECO:0000313" key="7">
    <source>
        <dbReference type="Proteomes" id="UP001303760"/>
    </source>
</evidence>
<dbReference type="InterPro" id="IPR052743">
    <property type="entry name" value="Glutaminase_GtaA"/>
</dbReference>
<dbReference type="PANTHER" id="PTHR31987:SF1">
    <property type="entry name" value="GLUTAMINASE A"/>
    <property type="match status" value="1"/>
</dbReference>
<dbReference type="SUPFAM" id="SSF48208">
    <property type="entry name" value="Six-hairpin glycosidases"/>
    <property type="match status" value="1"/>
</dbReference>
<accession>A0AAN7CFP0</accession>
<gene>
    <name evidence="6" type="ORF">C8A03DRAFT_13465</name>
</gene>
<evidence type="ECO:0000259" key="4">
    <source>
        <dbReference type="Pfam" id="PF16335"/>
    </source>
</evidence>
<evidence type="ECO:0000256" key="1">
    <source>
        <dbReference type="ARBA" id="ARBA00010520"/>
    </source>
</evidence>
<comment type="caution">
    <text evidence="6">The sequence shown here is derived from an EMBL/GenBank/DDBJ whole genome shotgun (WGS) entry which is preliminary data.</text>
</comment>